<comment type="caution">
    <text evidence="2">The sequence shown here is derived from an EMBL/GenBank/DDBJ whole genome shotgun (WGS) entry which is preliminary data.</text>
</comment>
<dbReference type="Proteomes" id="UP000477386">
    <property type="component" value="Unassembled WGS sequence"/>
</dbReference>
<dbReference type="InterPro" id="IPR011049">
    <property type="entry name" value="Serralysin-like_metalloprot_C"/>
</dbReference>
<keyword evidence="1" id="KW-0175">Coiled coil</keyword>
<name>A0A6M0IMI2_9BACT</name>
<gene>
    <name evidence="2" type="ORF">GK091_21745</name>
</gene>
<protein>
    <submittedName>
        <fullName evidence="2">TMF family protein</fullName>
    </submittedName>
</protein>
<organism evidence="2 3">
    <name type="scientific">Spirosoma agri</name>
    <dbReference type="NCBI Taxonomy" id="1987381"/>
    <lineage>
        <taxon>Bacteria</taxon>
        <taxon>Pseudomonadati</taxon>
        <taxon>Bacteroidota</taxon>
        <taxon>Cytophagia</taxon>
        <taxon>Cytophagales</taxon>
        <taxon>Cytophagaceae</taxon>
        <taxon>Spirosoma</taxon>
    </lineage>
</organism>
<dbReference type="Gene3D" id="2.150.10.10">
    <property type="entry name" value="Serralysin-like metalloprotease, C-terminal"/>
    <property type="match status" value="1"/>
</dbReference>
<sequence>MTGRTNSLLGGSAGKSITSGSQNTFIGYEAGTLNTTGTQNTYVGHHAGRRSIGTFSNTFIGSLSGAYNVTGQYNTFIGSQAGFINTAGISNTFVGSGAGQNNTDGSNNVFVGSGSGVANTTGNNNLFLGLSAGNANVSGQLNVYMGAFAGYSNQSGLGNMFLGQQAGYFSTGSYNLFMGNSSGSRTTTGDGNTAIGDGSLLKNITGVNNAAIGRYAGVESYGSENVFIGFAADVNPNTPGVTNATAIGARARVSQSNSIVLGANANVGIGNGAPSAKLHITTGTANTSGLRLENLTSNSPASATSQAKFLTVDGAGNVILGSLSGSAREGAVEALWQRNGTLLQSLNGESVVIGSKVGKTPSGYKLFVEEGILTEKVKVAVKNTSEWSDKVFDTGYPLKSLDEVGKYIQANKHLPGVPSAVEVVEKGIDVAKMDAKLLEKIEELTLYSILLEKTAKQQQAQIDELKQLVQQLANKK</sequence>
<keyword evidence="3" id="KW-1185">Reference proteome</keyword>
<dbReference type="EMBL" id="JAAGNZ010000002">
    <property type="protein sequence ID" value="NEU69526.1"/>
    <property type="molecule type" value="Genomic_DNA"/>
</dbReference>
<evidence type="ECO:0000313" key="2">
    <source>
        <dbReference type="EMBL" id="NEU69526.1"/>
    </source>
</evidence>
<feature type="coiled-coil region" evidence="1">
    <location>
        <begin position="448"/>
        <end position="475"/>
    </location>
</feature>
<proteinExistence type="predicted"/>
<evidence type="ECO:0000256" key="1">
    <source>
        <dbReference type="SAM" id="Coils"/>
    </source>
</evidence>
<reference evidence="2 3" key="1">
    <citation type="submission" date="2020-02" db="EMBL/GenBank/DDBJ databases">
        <title>Draft genome sequence of two Spirosoma agri KCTC 52727 and Spirosoma terrae KCTC 52035.</title>
        <authorList>
            <person name="Rojas J."/>
            <person name="Ambika Manirajan B."/>
            <person name="Ratering S."/>
            <person name="Suarez C."/>
            <person name="Schnell S."/>
        </authorList>
    </citation>
    <scope>NUCLEOTIDE SEQUENCE [LARGE SCALE GENOMIC DNA]</scope>
    <source>
        <strain evidence="2 3">KCTC 52727</strain>
    </source>
</reference>
<evidence type="ECO:0000313" key="3">
    <source>
        <dbReference type="Proteomes" id="UP000477386"/>
    </source>
</evidence>
<accession>A0A6M0IMI2</accession>
<dbReference type="AlphaFoldDB" id="A0A6M0IMI2"/>